<accession>A0ABQ7BAX3</accession>
<gene>
    <name evidence="2" type="ORF">DY000_02036690</name>
</gene>
<reference evidence="2 3" key="1">
    <citation type="journal article" date="2020" name="BMC Genomics">
        <title>Intraspecific diversification of the crop wild relative Brassica cretica Lam. using demographic model selection.</title>
        <authorList>
            <person name="Kioukis A."/>
            <person name="Michalopoulou V.A."/>
            <person name="Briers L."/>
            <person name="Pirintsos S."/>
            <person name="Studholme D.J."/>
            <person name="Pavlidis P."/>
            <person name="Sarris P.F."/>
        </authorList>
    </citation>
    <scope>NUCLEOTIDE SEQUENCE [LARGE SCALE GENOMIC DNA]</scope>
    <source>
        <strain evidence="3">cv. PFS-1207/04</strain>
    </source>
</reference>
<proteinExistence type="predicted"/>
<evidence type="ECO:0000313" key="2">
    <source>
        <dbReference type="EMBL" id="KAF3529290.1"/>
    </source>
</evidence>
<comment type="caution">
    <text evidence="2">The sequence shown here is derived from an EMBL/GenBank/DDBJ whole genome shotgun (WGS) entry which is preliminary data.</text>
</comment>
<name>A0ABQ7BAX3_BRACR</name>
<evidence type="ECO:0000313" key="3">
    <source>
        <dbReference type="Proteomes" id="UP000266723"/>
    </source>
</evidence>
<keyword evidence="3" id="KW-1185">Reference proteome</keyword>
<sequence length="102" mass="11696">MAVTENDFFAGEIKNELLKQLVLDLRQRMELQKHRRETHHLDRDHPAYDPGDTVQRRGAYSSPSSSNPELKVHQRDLDFNGWIFCCLGFSEAGRHSSSAVLS</sequence>
<organism evidence="2 3">
    <name type="scientific">Brassica cretica</name>
    <name type="common">Mustard</name>
    <dbReference type="NCBI Taxonomy" id="69181"/>
    <lineage>
        <taxon>Eukaryota</taxon>
        <taxon>Viridiplantae</taxon>
        <taxon>Streptophyta</taxon>
        <taxon>Embryophyta</taxon>
        <taxon>Tracheophyta</taxon>
        <taxon>Spermatophyta</taxon>
        <taxon>Magnoliopsida</taxon>
        <taxon>eudicotyledons</taxon>
        <taxon>Gunneridae</taxon>
        <taxon>Pentapetalae</taxon>
        <taxon>rosids</taxon>
        <taxon>malvids</taxon>
        <taxon>Brassicales</taxon>
        <taxon>Brassicaceae</taxon>
        <taxon>Brassiceae</taxon>
        <taxon>Brassica</taxon>
    </lineage>
</organism>
<feature type="region of interest" description="Disordered" evidence="1">
    <location>
        <begin position="34"/>
        <end position="71"/>
    </location>
</feature>
<evidence type="ECO:0000256" key="1">
    <source>
        <dbReference type="SAM" id="MobiDB-lite"/>
    </source>
</evidence>
<dbReference type="Proteomes" id="UP000266723">
    <property type="component" value="Unassembled WGS sequence"/>
</dbReference>
<protein>
    <submittedName>
        <fullName evidence="2">Uncharacterized protein</fullName>
    </submittedName>
</protein>
<dbReference type="EMBL" id="QGKV02001507">
    <property type="protein sequence ID" value="KAF3529290.1"/>
    <property type="molecule type" value="Genomic_DNA"/>
</dbReference>